<evidence type="ECO:0000259" key="3">
    <source>
        <dbReference type="Pfam" id="PF01558"/>
    </source>
</evidence>
<evidence type="ECO:0000313" key="5">
    <source>
        <dbReference type="Proteomes" id="UP001568698"/>
    </source>
</evidence>
<dbReference type="RefSeq" id="WP_371388149.1">
    <property type="nucleotide sequence ID" value="NZ_JBGLYH010000085.1"/>
</dbReference>
<dbReference type="EMBL" id="JBGLYH010000085">
    <property type="protein sequence ID" value="MEZ7198664.1"/>
    <property type="molecule type" value="Genomic_DNA"/>
</dbReference>
<dbReference type="InterPro" id="IPR019752">
    <property type="entry name" value="Pyrv/ketoisovalerate_OxRed_cat"/>
</dbReference>
<dbReference type="InterPro" id="IPR052554">
    <property type="entry name" value="2-oxoglutarate_synth_KorC"/>
</dbReference>
<accession>A0ABV4K6R7</accession>
<dbReference type="Gene3D" id="3.40.920.10">
    <property type="entry name" value="Pyruvate-ferredoxin oxidoreductase, PFOR, domain III"/>
    <property type="match status" value="1"/>
</dbReference>
<gene>
    <name evidence="4" type="ORF">AB6M95_18095</name>
</gene>
<evidence type="ECO:0000256" key="2">
    <source>
        <dbReference type="SAM" id="Phobius"/>
    </source>
</evidence>
<dbReference type="Pfam" id="PF01558">
    <property type="entry name" value="POR"/>
    <property type="match status" value="1"/>
</dbReference>
<evidence type="ECO:0000256" key="1">
    <source>
        <dbReference type="ARBA" id="ARBA00023002"/>
    </source>
</evidence>
<evidence type="ECO:0000313" key="4">
    <source>
        <dbReference type="EMBL" id="MEZ7198664.1"/>
    </source>
</evidence>
<dbReference type="Proteomes" id="UP001568698">
    <property type="component" value="Unassembled WGS sequence"/>
</dbReference>
<name>A0ABV4K6R7_9BACT</name>
<keyword evidence="5" id="KW-1185">Reference proteome</keyword>
<feature type="domain" description="Pyruvate/ketoisovalerate oxidoreductase catalytic" evidence="3">
    <location>
        <begin position="12"/>
        <end position="176"/>
    </location>
</feature>
<dbReference type="PANTHER" id="PTHR42730:SF1">
    <property type="entry name" value="2-OXOGLUTARATE SYNTHASE SUBUNIT KORC"/>
    <property type="match status" value="1"/>
</dbReference>
<sequence>MRYMDSIIAGFGGQGVMLIGNLLAYAGMKDGLNVTYIPVYGPEMRGGTANCTVVLSDEDIGSPIIHRPKSIISMNRPSLDKFQPRVEDNGIHIINSSLIDMDLADAKRLKCYGVPCNEIADELGNTRMANMVAIGAFVQASGIIPLDAVIGSLENVISPRYHKLIPANTKAIEAGAKHVA</sequence>
<dbReference type="InterPro" id="IPR002869">
    <property type="entry name" value="Pyrv_flavodox_OxRed_cen"/>
</dbReference>
<organism evidence="4 5">
    <name type="scientific">Pseudodesulfovibrio karagichevae</name>
    <dbReference type="NCBI Taxonomy" id="3239305"/>
    <lineage>
        <taxon>Bacteria</taxon>
        <taxon>Pseudomonadati</taxon>
        <taxon>Thermodesulfobacteriota</taxon>
        <taxon>Desulfovibrionia</taxon>
        <taxon>Desulfovibrionales</taxon>
        <taxon>Desulfovibrionaceae</taxon>
    </lineage>
</organism>
<dbReference type="SUPFAM" id="SSF53323">
    <property type="entry name" value="Pyruvate-ferredoxin oxidoreductase, PFOR, domain III"/>
    <property type="match status" value="1"/>
</dbReference>
<dbReference type="PANTHER" id="PTHR42730">
    <property type="entry name" value="2-OXOGLUTARATE SYNTHASE SUBUNIT KORC"/>
    <property type="match status" value="1"/>
</dbReference>
<keyword evidence="2" id="KW-1133">Transmembrane helix</keyword>
<comment type="caution">
    <text evidence="4">The sequence shown here is derived from an EMBL/GenBank/DDBJ whole genome shotgun (WGS) entry which is preliminary data.</text>
</comment>
<feature type="transmembrane region" description="Helical" evidence="2">
    <location>
        <begin position="7"/>
        <end position="28"/>
    </location>
</feature>
<keyword evidence="2" id="KW-0472">Membrane</keyword>
<keyword evidence="1" id="KW-0560">Oxidoreductase</keyword>
<keyword evidence="2" id="KW-0812">Transmembrane</keyword>
<reference evidence="4 5" key="1">
    <citation type="submission" date="2024-08" db="EMBL/GenBank/DDBJ databases">
        <title>Sulfate-reducing bacteria isolated from formation water of the oil field in Kazakhstan and description of Pseudodesulfovibrio sp.</title>
        <authorList>
            <person name="Bidzhieva S.K."/>
            <person name="Tourova T.P."/>
            <person name="Grouzdev D.S."/>
            <person name="Beletsky A.V."/>
            <person name="Sokolova D.S."/>
            <person name="Samigullina S.R."/>
            <person name="Poltaraus A.B."/>
            <person name="Avtukh A.N."/>
            <person name="Tereshina V.M."/>
            <person name="Zhaparov N.S."/>
            <person name="Mardanov A.V."/>
            <person name="Nazina T.N."/>
        </authorList>
    </citation>
    <scope>NUCLEOTIDE SEQUENCE [LARGE SCALE GENOMIC DNA]</scope>
    <source>
        <strain evidence="4 5">9FUS</strain>
    </source>
</reference>
<proteinExistence type="predicted"/>
<protein>
    <submittedName>
        <fullName evidence="4">2-oxoacid:acceptor oxidoreductase family protein</fullName>
    </submittedName>
</protein>